<dbReference type="InterPro" id="IPR000719">
    <property type="entry name" value="Prot_kinase_dom"/>
</dbReference>
<feature type="signal peptide" evidence="21">
    <location>
        <begin position="1"/>
        <end position="22"/>
    </location>
</feature>
<dbReference type="GO" id="GO:0005886">
    <property type="term" value="C:plasma membrane"/>
    <property type="evidence" value="ECO:0007669"/>
    <property type="project" value="UniProtKB-SubCell"/>
</dbReference>
<comment type="catalytic activity">
    <reaction evidence="18">
        <text>L-threonyl-[protein] + ATP = O-phospho-L-threonyl-[protein] + ADP + H(+)</text>
        <dbReference type="Rhea" id="RHEA:46608"/>
        <dbReference type="Rhea" id="RHEA-COMP:11060"/>
        <dbReference type="Rhea" id="RHEA-COMP:11605"/>
        <dbReference type="ChEBI" id="CHEBI:15378"/>
        <dbReference type="ChEBI" id="CHEBI:30013"/>
        <dbReference type="ChEBI" id="CHEBI:30616"/>
        <dbReference type="ChEBI" id="CHEBI:61977"/>
        <dbReference type="ChEBI" id="CHEBI:456216"/>
        <dbReference type="EC" id="2.7.11.1"/>
    </reaction>
</comment>
<feature type="chain" id="PRO_5035853838" description="non-specific serine/threonine protein kinase" evidence="21">
    <location>
        <begin position="23"/>
        <end position="1689"/>
    </location>
</feature>
<evidence type="ECO:0000256" key="7">
    <source>
        <dbReference type="ARBA" id="ARBA00022692"/>
    </source>
</evidence>
<evidence type="ECO:0000256" key="5">
    <source>
        <dbReference type="ARBA" id="ARBA00022553"/>
    </source>
</evidence>
<evidence type="ECO:0000256" key="19">
    <source>
        <dbReference type="ARBA" id="ARBA00048679"/>
    </source>
</evidence>
<dbReference type="GO" id="GO:0004674">
    <property type="term" value="F:protein serine/threonine kinase activity"/>
    <property type="evidence" value="ECO:0007669"/>
    <property type="project" value="UniProtKB-KW"/>
</dbReference>
<dbReference type="GO" id="GO:0005524">
    <property type="term" value="F:ATP binding"/>
    <property type="evidence" value="ECO:0007669"/>
    <property type="project" value="UniProtKB-KW"/>
</dbReference>
<dbReference type="SMART" id="SM00108">
    <property type="entry name" value="B_lectin"/>
    <property type="match status" value="2"/>
</dbReference>
<dbReference type="Pfam" id="PF01453">
    <property type="entry name" value="B_lectin"/>
    <property type="match status" value="2"/>
</dbReference>
<dbReference type="EMBL" id="JAEFBK010000003">
    <property type="protein sequence ID" value="KAG7625418.1"/>
    <property type="molecule type" value="Genomic_DNA"/>
</dbReference>
<comment type="subcellular location">
    <subcellularLocation>
        <location evidence="1">Cell membrane</location>
        <topology evidence="1">Single-pass type I membrane protein</topology>
    </subcellularLocation>
</comment>
<keyword evidence="9" id="KW-0430">Lectin</keyword>
<keyword evidence="14 20" id="KW-0472">Membrane</keyword>
<dbReference type="InterPro" id="IPR001480">
    <property type="entry name" value="Bulb-type_lectin_dom"/>
</dbReference>
<dbReference type="InterPro" id="IPR003609">
    <property type="entry name" value="Pan_app"/>
</dbReference>
<dbReference type="InterPro" id="IPR008271">
    <property type="entry name" value="Ser/Thr_kinase_AS"/>
</dbReference>
<evidence type="ECO:0000256" key="20">
    <source>
        <dbReference type="SAM" id="Phobius"/>
    </source>
</evidence>
<keyword evidence="17" id="KW-0325">Glycoprotein</keyword>
<evidence type="ECO:0000256" key="6">
    <source>
        <dbReference type="ARBA" id="ARBA00022679"/>
    </source>
</evidence>
<dbReference type="Pfam" id="PF08276">
    <property type="entry name" value="PAN_2"/>
    <property type="match status" value="2"/>
</dbReference>
<dbReference type="FunFam" id="1.10.510.10:FF:000345">
    <property type="entry name" value="G-type lectin S-receptor-like serine/threonine-protein kinase"/>
    <property type="match status" value="2"/>
</dbReference>
<dbReference type="SMART" id="SM00473">
    <property type="entry name" value="PAN_AP"/>
    <property type="match status" value="2"/>
</dbReference>
<reference evidence="25 26" key="1">
    <citation type="submission" date="2020-12" db="EMBL/GenBank/DDBJ databases">
        <title>Concerted genomic and epigenomic changes stabilize Arabidopsis allopolyploids.</title>
        <authorList>
            <person name="Chen Z."/>
        </authorList>
    </citation>
    <scope>NUCLEOTIDE SEQUENCE [LARGE SCALE GENOMIC DNA]</scope>
    <source>
        <strain evidence="25">Allo738</strain>
        <tissue evidence="25">Leaf</tissue>
    </source>
</reference>
<dbReference type="CDD" id="cd14066">
    <property type="entry name" value="STKc_IRAK"/>
    <property type="match status" value="2"/>
</dbReference>
<feature type="domain" description="Bulb-type lectin" evidence="23">
    <location>
        <begin position="873"/>
        <end position="1003"/>
    </location>
</feature>
<feature type="domain" description="Protein kinase" evidence="22">
    <location>
        <begin position="1366"/>
        <end position="1655"/>
    </location>
</feature>
<evidence type="ECO:0000256" key="15">
    <source>
        <dbReference type="ARBA" id="ARBA00023157"/>
    </source>
</evidence>
<evidence type="ECO:0000256" key="4">
    <source>
        <dbReference type="ARBA" id="ARBA00022527"/>
    </source>
</evidence>
<evidence type="ECO:0000256" key="12">
    <source>
        <dbReference type="ARBA" id="ARBA00022840"/>
    </source>
</evidence>
<evidence type="ECO:0000256" key="9">
    <source>
        <dbReference type="ARBA" id="ARBA00022734"/>
    </source>
</evidence>
<evidence type="ECO:0000256" key="18">
    <source>
        <dbReference type="ARBA" id="ARBA00047899"/>
    </source>
</evidence>
<feature type="transmembrane region" description="Helical" evidence="20">
    <location>
        <begin position="1237"/>
        <end position="1261"/>
    </location>
</feature>
<keyword evidence="12" id="KW-0067">ATP-binding</keyword>
<keyword evidence="5" id="KW-0597">Phosphoprotein</keyword>
<dbReference type="Proteomes" id="UP000694240">
    <property type="component" value="Chromosome 3"/>
</dbReference>
<name>A0A8T2EN81_9BRAS</name>
<keyword evidence="11 25" id="KW-0418">Kinase</keyword>
<evidence type="ECO:0000256" key="13">
    <source>
        <dbReference type="ARBA" id="ARBA00022989"/>
    </source>
</evidence>
<evidence type="ECO:0000256" key="16">
    <source>
        <dbReference type="ARBA" id="ARBA00023170"/>
    </source>
</evidence>
<dbReference type="SMART" id="SM00220">
    <property type="entry name" value="S_TKc"/>
    <property type="match status" value="2"/>
</dbReference>
<feature type="domain" description="Apple" evidence="24">
    <location>
        <begin position="1140"/>
        <end position="1217"/>
    </location>
</feature>
<comment type="caution">
    <text evidence="25">The sequence shown here is derived from an EMBL/GenBank/DDBJ whole genome shotgun (WGS) entry which is preliminary data.</text>
</comment>
<dbReference type="Pfam" id="PF07714">
    <property type="entry name" value="PK_Tyr_Ser-Thr"/>
    <property type="match status" value="2"/>
</dbReference>
<feature type="transmembrane region" description="Helical" evidence="20">
    <location>
        <begin position="1282"/>
        <end position="1299"/>
    </location>
</feature>
<dbReference type="GO" id="GO:0045087">
    <property type="term" value="P:innate immune response"/>
    <property type="evidence" value="ECO:0007669"/>
    <property type="project" value="UniProtKB-ARBA"/>
</dbReference>
<proteinExistence type="predicted"/>
<keyword evidence="16" id="KW-0675">Receptor</keyword>
<keyword evidence="26" id="KW-1185">Reference proteome</keyword>
<evidence type="ECO:0000259" key="22">
    <source>
        <dbReference type="PROSITE" id="PS50011"/>
    </source>
</evidence>
<keyword evidence="15" id="KW-1015">Disulfide bond</keyword>
<dbReference type="InterPro" id="IPR001245">
    <property type="entry name" value="Ser-Thr/Tyr_kinase_cat_dom"/>
</dbReference>
<dbReference type="CDD" id="cd01098">
    <property type="entry name" value="PAN_AP_plant"/>
    <property type="match status" value="1"/>
</dbReference>
<evidence type="ECO:0000259" key="23">
    <source>
        <dbReference type="PROSITE" id="PS50927"/>
    </source>
</evidence>
<dbReference type="PROSITE" id="PS50927">
    <property type="entry name" value="BULB_LECTIN"/>
    <property type="match status" value="2"/>
</dbReference>
<evidence type="ECO:0000256" key="21">
    <source>
        <dbReference type="SAM" id="SignalP"/>
    </source>
</evidence>
<sequence>MWSNCIFLTLFTLYLFLGQSCCETDTLLQGQYLKDGQELVSTFNIFKVKFFNFENSSNWYLGIWYNNFYLSGGNKKYGDIKDKAVWIANRNNPVLGRSGSLTVDSLGRLRILRGASSLLELSSTETTGNTTLKLLDSGNLQLQEMDSDGSMMRILWQSFDYPTDTLLPGMKLGFNVKNGKRWELTSWLGDTLPAPGSLVFGMDANITNRLTILWRGNMYWASGLWFKGGFSLEELNDYGFLFSFISTESEHYFMYSGDQKYAGTFFPAIMIDQQGILRIYRLDRERLYVHCSPFTLDEDSNFNCYRRNSRDCLHAGCIVPERQNESFYGFRFFRETVSAFSSNGFVLNETGGRFSSADCRAICMQNASCLAYASTNLDGTGCEIWNIDPTDKRSSPQSPRTIYIRVKGFVVNHENEKAATWLVVVASLFLMIPVTWFIIYLVLMKFKVKVTVIFRGMFYFLWGKAIPQMIGFIRRRLPTLRVGSTIDQEMLLRELGIDRRRRGKRSARKNNNELQIFSFESVALATDYFSDANKLGEGGFGPVYKGSLIDGEEVAIKRLSLASGQGLVEFKNEAMLIAKLQHTNLVQLLGCCIEKDEKMLIYEYMPNKSLDYFLFDPLRKNVLDWTLRFRIMEGIIQGLLYLHKYSRLKVIHRDIKASNILLDEDMNPKISDFGMARIFGAQESKANTKRVAGTFGYMSPEYFREGLFSTKSDVFSFGVLMLEIICGRKNNSFHHDSEGPLNLIVHVWNLFKENHVREVIDPSLGDSAVENPQVLRCVQVALLCVQQNADDRPSMLDVVSMIYGDGNNALSLPKEPAFYDGPRRSLQEMEVEPPELENVSANRVTITVMEASSETFNGQEFKFVCQRQSCCATDTLQQGQYLKDGEELNSPFNIFKLKFFNLKNSSNWWYLGIWYNSLYLHNSNNYDSEDRAVWIANRDNPISGRSGSLTVDSLGRLKILRGSSSLLDLSSTETTGNTILKLLDSGNLQLQEMDSGGSMKRILWQSFDYPTDTLLPGMKLGLGTDIMASGLWFKGQFLMDEVYNKLGFGVSFVSTKSEQYFIYSGDQNYGGTLFPRIRIDQHGTLQTTIDLNSVKRHVRCSPVFGGELDYGCYLKNSMNCVHKVYGDVDKNGNCPQHRNCWSFDDNFRDTVFPSLGNGFIISETDGRLSSYDCYVKCLQNCSCLAYASTRADGSGCEIWNTDPTTTNNGSSFHTPRTVNVRVKDFWYKGDHYNEKAATWLVVVASLFLIIPLTCLIMYLVLRKFKLKVTVIFHEMFYFLRGKVIPQMAVIFRGMFYFLWGKVIPQIIGCIRRRLSTQRVGSTIDQEMLLRELGIDRRRRGKRSARNNNNELQIFSFETVAFATDYFSDVNKLGEGGFGPVYKGRLIDGEEVAIKRLSLASGQGLVEFKNEAMLIAKLQHTNLVMLLGCCVEKEEKMLIYEYMSNKSLDYFLFDPLRKNVLDWTLRFRIMEGIIQGLLYLHKYSRLKVIHRDIKASNILLDEDMNPKISDFGMARIFGAQESRANTKRVAGTFGYMSPEYFREGLFSAKSDVFSFGVLMLEIICGRKNNSFHHDSEGPLNLIVHVWNLFKEDRIHEVIDPSLGDSAVENPQVLRCVQVALLCVQQNADDRPSMLDVVSMIYGDGNNALSLPKEPAFYDGSRRSSPEMEVEPPELENVSANRVTITVMEAR</sequence>
<feature type="domain" description="Bulb-type lectin" evidence="23">
    <location>
        <begin position="24"/>
        <end position="155"/>
    </location>
</feature>
<keyword evidence="13 20" id="KW-1133">Transmembrane helix</keyword>
<dbReference type="PANTHER" id="PTHR27002:SF1082">
    <property type="entry name" value="OS06G0693000 PROTEIN"/>
    <property type="match status" value="1"/>
</dbReference>
<evidence type="ECO:0000256" key="8">
    <source>
        <dbReference type="ARBA" id="ARBA00022729"/>
    </source>
</evidence>
<keyword evidence="7 20" id="KW-0812">Transmembrane</keyword>
<keyword evidence="8 21" id="KW-0732">Signal</keyword>
<evidence type="ECO:0000256" key="17">
    <source>
        <dbReference type="ARBA" id="ARBA00023180"/>
    </source>
</evidence>
<dbReference type="PROSITE" id="PS50011">
    <property type="entry name" value="PROTEIN_KINASE_DOM"/>
    <property type="match status" value="2"/>
</dbReference>
<gene>
    <name evidence="25" type="ORF">ISN45_At03g016540</name>
</gene>
<evidence type="ECO:0000259" key="24">
    <source>
        <dbReference type="PROSITE" id="PS50948"/>
    </source>
</evidence>
<dbReference type="PANTHER" id="PTHR27002">
    <property type="entry name" value="RECEPTOR-LIKE SERINE/THREONINE-PROTEIN KINASE SD1-8"/>
    <property type="match status" value="1"/>
</dbReference>
<dbReference type="FunFam" id="3.30.200.20:FF:000195">
    <property type="entry name" value="G-type lectin S-receptor-like serine/threonine-protein kinase"/>
    <property type="match status" value="2"/>
</dbReference>
<dbReference type="PROSITE" id="PS00108">
    <property type="entry name" value="PROTEIN_KINASE_ST"/>
    <property type="match status" value="2"/>
</dbReference>
<keyword evidence="10" id="KW-0547">Nucleotide-binding</keyword>
<keyword evidence="3" id="KW-1003">Cell membrane</keyword>
<dbReference type="FunFam" id="2.90.10.10:FF:000009">
    <property type="entry name" value="Receptor-like serine/threonine-protein kinase SD1-8"/>
    <property type="match status" value="2"/>
</dbReference>
<feature type="transmembrane region" description="Helical" evidence="20">
    <location>
        <begin position="452"/>
        <end position="473"/>
    </location>
</feature>
<keyword evidence="6" id="KW-0808">Transferase</keyword>
<dbReference type="PROSITE" id="PS50948">
    <property type="entry name" value="PAN"/>
    <property type="match status" value="1"/>
</dbReference>
<evidence type="ECO:0000256" key="11">
    <source>
        <dbReference type="ARBA" id="ARBA00022777"/>
    </source>
</evidence>
<evidence type="ECO:0000313" key="25">
    <source>
        <dbReference type="EMBL" id="KAG7625418.1"/>
    </source>
</evidence>
<evidence type="ECO:0000256" key="3">
    <source>
        <dbReference type="ARBA" id="ARBA00022475"/>
    </source>
</evidence>
<keyword evidence="4" id="KW-0723">Serine/threonine-protein kinase</keyword>
<dbReference type="EC" id="2.7.11.1" evidence="2"/>
<evidence type="ECO:0000313" key="26">
    <source>
        <dbReference type="Proteomes" id="UP000694240"/>
    </source>
</evidence>
<evidence type="ECO:0000256" key="14">
    <source>
        <dbReference type="ARBA" id="ARBA00023136"/>
    </source>
</evidence>
<organism evidence="25 26">
    <name type="scientific">Arabidopsis thaliana x Arabidopsis arenosa</name>
    <dbReference type="NCBI Taxonomy" id="1240361"/>
    <lineage>
        <taxon>Eukaryota</taxon>
        <taxon>Viridiplantae</taxon>
        <taxon>Streptophyta</taxon>
        <taxon>Embryophyta</taxon>
        <taxon>Tracheophyta</taxon>
        <taxon>Spermatophyta</taxon>
        <taxon>Magnoliopsida</taxon>
        <taxon>eudicotyledons</taxon>
        <taxon>Gunneridae</taxon>
        <taxon>Pentapetalae</taxon>
        <taxon>rosids</taxon>
        <taxon>malvids</taxon>
        <taxon>Brassicales</taxon>
        <taxon>Brassicaceae</taxon>
        <taxon>Camelineae</taxon>
        <taxon>Arabidopsis</taxon>
    </lineage>
</organism>
<dbReference type="CDD" id="cd00028">
    <property type="entry name" value="B_lectin"/>
    <property type="match status" value="2"/>
</dbReference>
<protein>
    <recommendedName>
        <fullName evidence="2">non-specific serine/threonine protein kinase</fullName>
        <ecNumber evidence="2">2.7.11.1</ecNumber>
    </recommendedName>
</protein>
<feature type="domain" description="Protein kinase" evidence="22">
    <location>
        <begin position="529"/>
        <end position="818"/>
    </location>
</feature>
<dbReference type="GO" id="GO:0030246">
    <property type="term" value="F:carbohydrate binding"/>
    <property type="evidence" value="ECO:0007669"/>
    <property type="project" value="UniProtKB-KW"/>
</dbReference>
<feature type="transmembrane region" description="Helical" evidence="20">
    <location>
        <begin position="421"/>
        <end position="443"/>
    </location>
</feature>
<comment type="catalytic activity">
    <reaction evidence="19">
        <text>L-seryl-[protein] + ATP = O-phospho-L-seryl-[protein] + ADP + H(+)</text>
        <dbReference type="Rhea" id="RHEA:17989"/>
        <dbReference type="Rhea" id="RHEA-COMP:9863"/>
        <dbReference type="Rhea" id="RHEA-COMP:11604"/>
        <dbReference type="ChEBI" id="CHEBI:15378"/>
        <dbReference type="ChEBI" id="CHEBI:29999"/>
        <dbReference type="ChEBI" id="CHEBI:30616"/>
        <dbReference type="ChEBI" id="CHEBI:83421"/>
        <dbReference type="ChEBI" id="CHEBI:456216"/>
        <dbReference type="EC" id="2.7.11.1"/>
    </reaction>
</comment>
<evidence type="ECO:0000256" key="1">
    <source>
        <dbReference type="ARBA" id="ARBA00004251"/>
    </source>
</evidence>
<evidence type="ECO:0000256" key="10">
    <source>
        <dbReference type="ARBA" id="ARBA00022741"/>
    </source>
</evidence>
<accession>A0A8T2EN81</accession>
<evidence type="ECO:0000256" key="2">
    <source>
        <dbReference type="ARBA" id="ARBA00012513"/>
    </source>
</evidence>